<sequence length="149" mass="16971">MNTLITKIEDDFKAAFKKQDASTLSTLRLLKNAIHNLEIEKQSPLTEEDIWQLINREIKKRKEAISQYKTGKRDDLARKEEEELKVLSSYLPEQLKDAELEAIVNEAIQKTGAQTISDFNRVMQQVMPQVKGKADGSRVAAIVKSKLSK</sequence>
<dbReference type="Pfam" id="PF09424">
    <property type="entry name" value="YqeY"/>
    <property type="match status" value="1"/>
</dbReference>
<dbReference type="SUPFAM" id="SSF89095">
    <property type="entry name" value="GatB/YqeY motif"/>
    <property type="match status" value="1"/>
</dbReference>
<dbReference type="InterPro" id="IPR042184">
    <property type="entry name" value="YqeY/Aim41_N"/>
</dbReference>
<dbReference type="Gene3D" id="1.10.1510.10">
    <property type="entry name" value="Uncharacterised protein YqeY/AIM41 PF09424, N-terminal domain"/>
    <property type="match status" value="1"/>
</dbReference>
<comment type="caution">
    <text evidence="1">The sequence shown here is derived from an EMBL/GenBank/DDBJ whole genome shotgun (WGS) entry which is preliminary data.</text>
</comment>
<dbReference type="AlphaFoldDB" id="A0A7V3J9T4"/>
<protein>
    <submittedName>
        <fullName evidence="1">GatB/YqeY domain-containing protein</fullName>
    </submittedName>
</protein>
<dbReference type="PANTHER" id="PTHR28055:SF1">
    <property type="entry name" value="ALTERED INHERITANCE OF MITOCHONDRIA PROTEIN 41, MITOCHONDRIAL"/>
    <property type="match status" value="1"/>
</dbReference>
<dbReference type="InterPro" id="IPR003789">
    <property type="entry name" value="Asn/Gln_tRNA_amidoTrase-B-like"/>
</dbReference>
<dbReference type="InterPro" id="IPR019004">
    <property type="entry name" value="YqeY/Aim41"/>
</dbReference>
<gene>
    <name evidence="1" type="ORF">ENV41_01590</name>
</gene>
<reference evidence="1" key="1">
    <citation type="journal article" date="2020" name="mSystems">
        <title>Genome- and Community-Level Interaction Insights into Carbon Utilization and Element Cycling Functions of Hydrothermarchaeota in Hydrothermal Sediment.</title>
        <authorList>
            <person name="Zhou Z."/>
            <person name="Liu Y."/>
            <person name="Xu W."/>
            <person name="Pan J."/>
            <person name="Luo Z.H."/>
            <person name="Li M."/>
        </authorList>
    </citation>
    <scope>NUCLEOTIDE SEQUENCE [LARGE SCALE GENOMIC DNA]</scope>
    <source>
        <strain evidence="1">SpSt-757</strain>
    </source>
</reference>
<proteinExistence type="predicted"/>
<dbReference type="EMBL" id="DTGG01000054">
    <property type="protein sequence ID" value="HFZ08808.1"/>
    <property type="molecule type" value="Genomic_DNA"/>
</dbReference>
<evidence type="ECO:0000313" key="1">
    <source>
        <dbReference type="EMBL" id="HFZ08808.1"/>
    </source>
</evidence>
<dbReference type="InterPro" id="IPR023168">
    <property type="entry name" value="GatB_Yqey_C_2"/>
</dbReference>
<accession>A0A7V3J9T4</accession>
<dbReference type="PANTHER" id="PTHR28055">
    <property type="entry name" value="ALTERED INHERITANCE OF MITOCHONDRIA PROTEIN 41, MITOCHONDRIAL"/>
    <property type="match status" value="1"/>
</dbReference>
<organism evidence="1">
    <name type="scientific">candidate division CPR3 bacterium</name>
    <dbReference type="NCBI Taxonomy" id="2268181"/>
    <lineage>
        <taxon>Bacteria</taxon>
        <taxon>Bacteria division CPR3</taxon>
    </lineage>
</organism>
<name>A0A7V3J9T4_UNCC3</name>
<dbReference type="Gene3D" id="1.10.10.410">
    <property type="match status" value="1"/>
</dbReference>
<dbReference type="GO" id="GO:0016884">
    <property type="term" value="F:carbon-nitrogen ligase activity, with glutamine as amido-N-donor"/>
    <property type="evidence" value="ECO:0007669"/>
    <property type="project" value="InterPro"/>
</dbReference>